<feature type="region of interest" description="Disordered" evidence="1">
    <location>
        <begin position="115"/>
        <end position="134"/>
    </location>
</feature>
<evidence type="ECO:0000313" key="2">
    <source>
        <dbReference type="EMBL" id="ODV83447.1"/>
    </source>
</evidence>
<feature type="compositionally biased region" description="Polar residues" evidence="1">
    <location>
        <begin position="35"/>
        <end position="65"/>
    </location>
</feature>
<organism evidence="2 3">
    <name type="scientific">[Candida] arabinofermentans NRRL YB-2248</name>
    <dbReference type="NCBI Taxonomy" id="983967"/>
    <lineage>
        <taxon>Eukaryota</taxon>
        <taxon>Fungi</taxon>
        <taxon>Dikarya</taxon>
        <taxon>Ascomycota</taxon>
        <taxon>Saccharomycotina</taxon>
        <taxon>Pichiomycetes</taxon>
        <taxon>Pichiales</taxon>
        <taxon>Pichiaceae</taxon>
        <taxon>Ogataea</taxon>
        <taxon>Ogataea/Candida clade</taxon>
    </lineage>
</organism>
<keyword evidence="3" id="KW-1185">Reference proteome</keyword>
<dbReference type="OrthoDB" id="3995924at2759"/>
<sequence>MSQDGQQTQRDTLTTPVGRNRGSYSPNNPFAVLVNSENQSNPNPQIQNLTNDVSSFSLDTNTSPAYKNPQPPTNELSNRPVPTLSVQTSTKHTPSRGTLSTPIIQVDPPVDNVVGTDRPIPPPLPPPPTSEELNSPILESFRAASSTRPPIAIPVQSAPQSPIVSSENENSARTEPTQTVNDTDSQPHDDILAATNIIEPGEESGLLTAEQRSRAALEEEEAIIASLPPSPNYTFLPLPGELSIPDHLAIDPLNINENTPTQDPPEYTELSPEAAHLIMRPQFSQTGGNISSASDRPPLPSSNRPPATPLRPPTRPPRSSRSSSRTSSSSPGRSTSRSSSHSSSHSSSARYNRSAGPPPSPSQNVSSGYHRPNGAPPGHTPASPTRYERPPSSPSSRVSQGVVHAIVAPPPLPQRRSSSNNGSGPPRDY</sequence>
<accession>A0A1E4SVG6</accession>
<dbReference type="Proteomes" id="UP000094801">
    <property type="component" value="Unassembled WGS sequence"/>
</dbReference>
<feature type="region of interest" description="Disordered" evidence="1">
    <location>
        <begin position="284"/>
        <end position="429"/>
    </location>
</feature>
<evidence type="ECO:0000313" key="3">
    <source>
        <dbReference type="Proteomes" id="UP000094801"/>
    </source>
</evidence>
<feature type="compositionally biased region" description="Polar residues" evidence="1">
    <location>
        <begin position="284"/>
        <end position="294"/>
    </location>
</feature>
<protein>
    <submittedName>
        <fullName evidence="2">Uncharacterized protein</fullName>
    </submittedName>
</protein>
<feature type="compositionally biased region" description="Polar residues" evidence="1">
    <location>
        <begin position="157"/>
        <end position="184"/>
    </location>
</feature>
<dbReference type="EMBL" id="KV453863">
    <property type="protein sequence ID" value="ODV83447.1"/>
    <property type="molecule type" value="Genomic_DNA"/>
</dbReference>
<feature type="compositionally biased region" description="Polar residues" evidence="1">
    <location>
        <begin position="84"/>
        <end position="103"/>
    </location>
</feature>
<gene>
    <name evidence="2" type="ORF">CANARDRAFT_9506</name>
</gene>
<evidence type="ECO:0000256" key="1">
    <source>
        <dbReference type="SAM" id="MobiDB-lite"/>
    </source>
</evidence>
<name>A0A1E4SVG6_9ASCO</name>
<dbReference type="AlphaFoldDB" id="A0A1E4SVG6"/>
<reference evidence="3" key="1">
    <citation type="submission" date="2016-04" db="EMBL/GenBank/DDBJ databases">
        <title>Comparative genomics of biotechnologically important yeasts.</title>
        <authorList>
            <consortium name="DOE Joint Genome Institute"/>
            <person name="Riley R."/>
            <person name="Haridas S."/>
            <person name="Wolfe K.H."/>
            <person name="Lopes M.R."/>
            <person name="Hittinger C.T."/>
            <person name="Goker M."/>
            <person name="Salamov A."/>
            <person name="Wisecaver J."/>
            <person name="Long T.M."/>
            <person name="Aerts A.L."/>
            <person name="Barry K."/>
            <person name="Choi C."/>
            <person name="Clum A."/>
            <person name="Coughlan A.Y."/>
            <person name="Deshpande S."/>
            <person name="Douglass A.P."/>
            <person name="Hanson S.J."/>
            <person name="Klenk H.-P."/>
            <person name="Labutti K."/>
            <person name="Lapidus A."/>
            <person name="Lindquist E."/>
            <person name="Lipzen A."/>
            <person name="Meier-Kolthoff J.P."/>
            <person name="Ohm R.A."/>
            <person name="Otillar R.P."/>
            <person name="Pangilinan J."/>
            <person name="Peng Y."/>
            <person name="Rokas A."/>
            <person name="Rosa C.A."/>
            <person name="Scheuner C."/>
            <person name="Sibirny A.A."/>
            <person name="Slot J.C."/>
            <person name="Stielow J.B."/>
            <person name="Sun H."/>
            <person name="Kurtzman C.P."/>
            <person name="Blackwell M."/>
            <person name="Grigoriev I.V."/>
            <person name="Jeffries T.W."/>
        </authorList>
    </citation>
    <scope>NUCLEOTIDE SEQUENCE [LARGE SCALE GENOMIC DNA]</scope>
    <source>
        <strain evidence="3">NRRL YB-2248</strain>
    </source>
</reference>
<feature type="compositionally biased region" description="Polar residues" evidence="1">
    <location>
        <begin position="1"/>
        <end position="28"/>
    </location>
</feature>
<feature type="compositionally biased region" description="Pro residues" evidence="1">
    <location>
        <begin position="119"/>
        <end position="129"/>
    </location>
</feature>
<feature type="region of interest" description="Disordered" evidence="1">
    <location>
        <begin position="152"/>
        <end position="188"/>
    </location>
</feature>
<proteinExistence type="predicted"/>
<feature type="compositionally biased region" description="Low complexity" evidence="1">
    <location>
        <begin position="317"/>
        <end position="354"/>
    </location>
</feature>
<feature type="compositionally biased region" description="Pro residues" evidence="1">
    <location>
        <begin position="306"/>
        <end position="316"/>
    </location>
</feature>
<feature type="region of interest" description="Disordered" evidence="1">
    <location>
        <begin position="1"/>
        <end position="110"/>
    </location>
</feature>